<proteinExistence type="predicted"/>
<evidence type="ECO:0000313" key="1">
    <source>
        <dbReference type="EMBL" id="KAF6199642.1"/>
    </source>
</evidence>
<sequence>MFVGSASRSVCLAALAVVAFADIREVGPLWGASRERPEAAAIPPGADRSQFAVISSYPVAIVDRAQSGPRDRRVAATVRTIERREFTPTARDASADPVLERYPGILDLWSPFTEDPAAFARHRNSKKPLFVPNTGFLLEH</sequence>
<organism evidence="1 2">
    <name type="scientific">Apolygus lucorum</name>
    <name type="common">Small green plant bug</name>
    <name type="synonym">Lygocoris lucorum</name>
    <dbReference type="NCBI Taxonomy" id="248454"/>
    <lineage>
        <taxon>Eukaryota</taxon>
        <taxon>Metazoa</taxon>
        <taxon>Ecdysozoa</taxon>
        <taxon>Arthropoda</taxon>
        <taxon>Hexapoda</taxon>
        <taxon>Insecta</taxon>
        <taxon>Pterygota</taxon>
        <taxon>Neoptera</taxon>
        <taxon>Paraneoptera</taxon>
        <taxon>Hemiptera</taxon>
        <taxon>Heteroptera</taxon>
        <taxon>Panheteroptera</taxon>
        <taxon>Cimicomorpha</taxon>
        <taxon>Miridae</taxon>
        <taxon>Mirini</taxon>
        <taxon>Apolygus</taxon>
    </lineage>
</organism>
<name>A0A6A4J6D5_APOLU</name>
<evidence type="ECO:0000313" key="2">
    <source>
        <dbReference type="Proteomes" id="UP000466442"/>
    </source>
</evidence>
<dbReference type="EMBL" id="WIXP02000014">
    <property type="protein sequence ID" value="KAF6199642.1"/>
    <property type="molecule type" value="Genomic_DNA"/>
</dbReference>
<gene>
    <name evidence="1" type="ORF">GE061_005940</name>
</gene>
<dbReference type="AlphaFoldDB" id="A0A6A4J6D5"/>
<keyword evidence="2" id="KW-1185">Reference proteome</keyword>
<reference evidence="1" key="1">
    <citation type="journal article" date="2021" name="Mol. Ecol. Resour.">
        <title>Apolygus lucorum genome provides insights into omnivorousness and mesophyll feeding.</title>
        <authorList>
            <person name="Liu Y."/>
            <person name="Liu H."/>
            <person name="Wang H."/>
            <person name="Huang T."/>
            <person name="Liu B."/>
            <person name="Yang B."/>
            <person name="Yin L."/>
            <person name="Li B."/>
            <person name="Zhang Y."/>
            <person name="Zhang S."/>
            <person name="Jiang F."/>
            <person name="Zhang X."/>
            <person name="Ren Y."/>
            <person name="Wang B."/>
            <person name="Wang S."/>
            <person name="Lu Y."/>
            <person name="Wu K."/>
            <person name="Fan W."/>
            <person name="Wang G."/>
        </authorList>
    </citation>
    <scope>NUCLEOTIDE SEQUENCE</scope>
    <source>
        <strain evidence="1">12Hb</strain>
    </source>
</reference>
<dbReference type="Proteomes" id="UP000466442">
    <property type="component" value="Unassembled WGS sequence"/>
</dbReference>
<comment type="caution">
    <text evidence="1">The sequence shown here is derived from an EMBL/GenBank/DDBJ whole genome shotgun (WGS) entry which is preliminary data.</text>
</comment>
<accession>A0A6A4J6D5</accession>
<protein>
    <submittedName>
        <fullName evidence="1">Uncharacterized protein</fullName>
    </submittedName>
</protein>